<feature type="domain" description="Gcp-like" evidence="1">
    <location>
        <begin position="70"/>
        <end position="178"/>
    </location>
</feature>
<evidence type="ECO:0000313" key="3">
    <source>
        <dbReference type="Proteomes" id="UP000001357"/>
    </source>
</evidence>
<dbReference type="InterPro" id="IPR043129">
    <property type="entry name" value="ATPase_NBD"/>
</dbReference>
<dbReference type="RefSeq" id="XP_001745528.1">
    <property type="nucleotide sequence ID" value="XM_001745476.1"/>
</dbReference>
<evidence type="ECO:0000313" key="2">
    <source>
        <dbReference type="EMBL" id="EDQ89499.1"/>
    </source>
</evidence>
<dbReference type="EMBL" id="CH991550">
    <property type="protein sequence ID" value="EDQ89499.1"/>
    <property type="molecule type" value="Genomic_DNA"/>
</dbReference>
<dbReference type="GeneID" id="5890821"/>
<dbReference type="AlphaFoldDB" id="A9UYP5"/>
<dbReference type="SUPFAM" id="SSF53067">
    <property type="entry name" value="Actin-like ATPase domain"/>
    <property type="match status" value="1"/>
</dbReference>
<protein>
    <recommendedName>
        <fullName evidence="1">Gcp-like domain-containing protein</fullName>
    </recommendedName>
</protein>
<dbReference type="FunFam" id="3.30.420.40:FF:000675">
    <property type="entry name" value="Predicted protein"/>
    <property type="match status" value="1"/>
</dbReference>
<dbReference type="eggNOG" id="KOG2707">
    <property type="taxonomic scope" value="Eukaryota"/>
</dbReference>
<keyword evidence="3" id="KW-1185">Reference proteome</keyword>
<sequence>MAGRCGLLRRRAVGCRALWSARQKVLLKDGLNTSQRGLVVLGIESTFDDTAIGIVNHQRQILADVRRTQDHSNCDFSFSGLKTRAINLSSEYAKRDELPLLAASFQRTIADHLLVRLERALRFCDQQGRRPRRFVAAGGVLCNAYIRQRLHAFARFHDLPVEFPAPPLCVDNGVMIAWAGLLHFLRGTSSVARDPQALRYHPKWPIGLNMRAAVTAANIQLRARDVLRQY</sequence>
<dbReference type="PANTHER" id="PTHR11735">
    <property type="entry name" value="TRNA N6-ADENOSINE THREONYLCARBAMOYLTRANSFERASE"/>
    <property type="match status" value="1"/>
</dbReference>
<dbReference type="Gene3D" id="3.30.420.40">
    <property type="match status" value="2"/>
</dbReference>
<dbReference type="STRING" id="81824.A9UYP5"/>
<name>A9UYP5_MONBE</name>
<dbReference type="PANTHER" id="PTHR11735:SF11">
    <property type="entry name" value="TRNA THREONYLCARBAMOYLADENOSINE BIOSYNTHESIS PROTEIN TSAB"/>
    <property type="match status" value="1"/>
</dbReference>
<dbReference type="KEGG" id="mbr:MONBRDRAFT_36962"/>
<proteinExistence type="predicted"/>
<organism evidence="2 3">
    <name type="scientific">Monosiga brevicollis</name>
    <name type="common">Choanoflagellate</name>
    <dbReference type="NCBI Taxonomy" id="81824"/>
    <lineage>
        <taxon>Eukaryota</taxon>
        <taxon>Choanoflagellata</taxon>
        <taxon>Craspedida</taxon>
        <taxon>Salpingoecidae</taxon>
        <taxon>Monosiga</taxon>
    </lineage>
</organism>
<dbReference type="Pfam" id="PF00814">
    <property type="entry name" value="TsaD"/>
    <property type="match status" value="1"/>
</dbReference>
<dbReference type="InParanoid" id="A9UYP5"/>
<dbReference type="Proteomes" id="UP000001357">
    <property type="component" value="Unassembled WGS sequence"/>
</dbReference>
<dbReference type="OMA" id="HIAQRTH"/>
<reference evidence="2 3" key="1">
    <citation type="journal article" date="2008" name="Nature">
        <title>The genome of the choanoflagellate Monosiga brevicollis and the origin of metazoans.</title>
        <authorList>
            <consortium name="JGI Sequencing"/>
            <person name="King N."/>
            <person name="Westbrook M.J."/>
            <person name="Young S.L."/>
            <person name="Kuo A."/>
            <person name="Abedin M."/>
            <person name="Chapman J."/>
            <person name="Fairclough S."/>
            <person name="Hellsten U."/>
            <person name="Isogai Y."/>
            <person name="Letunic I."/>
            <person name="Marr M."/>
            <person name="Pincus D."/>
            <person name="Putnam N."/>
            <person name="Rokas A."/>
            <person name="Wright K.J."/>
            <person name="Zuzow R."/>
            <person name="Dirks W."/>
            <person name="Good M."/>
            <person name="Goodstein D."/>
            <person name="Lemons D."/>
            <person name="Li W."/>
            <person name="Lyons J.B."/>
            <person name="Morris A."/>
            <person name="Nichols S."/>
            <person name="Richter D.J."/>
            <person name="Salamov A."/>
            <person name="Bork P."/>
            <person name="Lim W.A."/>
            <person name="Manning G."/>
            <person name="Miller W.T."/>
            <person name="McGinnis W."/>
            <person name="Shapiro H."/>
            <person name="Tjian R."/>
            <person name="Grigoriev I.V."/>
            <person name="Rokhsar D."/>
        </authorList>
    </citation>
    <scope>NUCLEOTIDE SEQUENCE [LARGE SCALE GENOMIC DNA]</scope>
    <source>
        <strain evidence="3">MX1 / ATCC 50154</strain>
    </source>
</reference>
<dbReference type="InterPro" id="IPR000905">
    <property type="entry name" value="Gcp-like_dom"/>
</dbReference>
<accession>A9UYP5</accession>
<gene>
    <name evidence="2" type="ORF">MONBRDRAFT_36962</name>
</gene>
<evidence type="ECO:0000259" key="1">
    <source>
        <dbReference type="Pfam" id="PF00814"/>
    </source>
</evidence>